<gene>
    <name evidence="2" type="ORF">R6G80_01895</name>
</gene>
<comment type="caution">
    <text evidence="2">The sequence shown here is derived from an EMBL/GenBank/DDBJ whole genome shotgun (WGS) entry which is preliminary data.</text>
</comment>
<feature type="compositionally biased region" description="Acidic residues" evidence="1">
    <location>
        <begin position="65"/>
        <end position="75"/>
    </location>
</feature>
<organism evidence="2 3">
    <name type="scientific">Actinotignum urinale</name>
    <dbReference type="NCBI Taxonomy" id="190146"/>
    <lineage>
        <taxon>Bacteria</taxon>
        <taxon>Bacillati</taxon>
        <taxon>Actinomycetota</taxon>
        <taxon>Actinomycetes</taxon>
        <taxon>Actinomycetales</taxon>
        <taxon>Actinomycetaceae</taxon>
        <taxon>Actinotignum</taxon>
    </lineage>
</organism>
<feature type="region of interest" description="Disordered" evidence="1">
    <location>
        <begin position="65"/>
        <end position="171"/>
    </location>
</feature>
<dbReference type="RefSeq" id="WP_320756296.1">
    <property type="nucleotide sequence ID" value="NZ_JAWNGC010000002.1"/>
</dbReference>
<sequence>MAMNPRAALDRLMRALEHFHQVASTSDDPHAPAVLEATDLLADAFTVYDDVMFTEYDVETPFDVYADEDEDEDNDNGYLYDTGRFDTLDDDDDDEDDDEDDEDFDDDYDDEDDDEDDEDFDDLDENVIYYDGDAIEHDEDDFDYDYDDDGLDDEDFDDDYDDEDDDEDERI</sequence>
<evidence type="ECO:0000313" key="2">
    <source>
        <dbReference type="EMBL" id="MDY5154478.1"/>
    </source>
</evidence>
<proteinExistence type="predicted"/>
<feature type="compositionally biased region" description="Acidic residues" evidence="1">
    <location>
        <begin position="88"/>
        <end position="125"/>
    </location>
</feature>
<reference evidence="2" key="1">
    <citation type="submission" date="2023-10" db="EMBL/GenBank/DDBJ databases">
        <title>Whole Genome based description of the genera Actinobaculum and Actinotignum reveals a complex phylogenetic relationship within the species included in the genus Actinotignum.</title>
        <authorList>
            <person name="Jensen C.S."/>
            <person name="Dargis R."/>
            <person name="Kemp M."/>
            <person name="Christensen J.J."/>
        </authorList>
    </citation>
    <scope>NUCLEOTIDE SEQUENCE</scope>
    <source>
        <strain evidence="2">SLA_B511</strain>
    </source>
</reference>
<protein>
    <recommendedName>
        <fullName evidence="4">DNA primase</fullName>
    </recommendedName>
</protein>
<evidence type="ECO:0000256" key="1">
    <source>
        <dbReference type="SAM" id="MobiDB-lite"/>
    </source>
</evidence>
<feature type="compositionally biased region" description="Acidic residues" evidence="1">
    <location>
        <begin position="136"/>
        <end position="171"/>
    </location>
</feature>
<accession>A0AAW9HTS4</accession>
<evidence type="ECO:0000313" key="3">
    <source>
        <dbReference type="Proteomes" id="UP001281731"/>
    </source>
</evidence>
<dbReference type="AlphaFoldDB" id="A0AAW9HTS4"/>
<evidence type="ECO:0008006" key="4">
    <source>
        <dbReference type="Google" id="ProtNLM"/>
    </source>
</evidence>
<name>A0AAW9HTS4_9ACTO</name>
<dbReference type="Proteomes" id="UP001281731">
    <property type="component" value="Unassembled WGS sequence"/>
</dbReference>
<dbReference type="EMBL" id="JAWNGC010000002">
    <property type="protein sequence ID" value="MDY5154478.1"/>
    <property type="molecule type" value="Genomic_DNA"/>
</dbReference>